<evidence type="ECO:0000256" key="1">
    <source>
        <dbReference type="ARBA" id="ARBA00003343"/>
    </source>
</evidence>
<comment type="function">
    <text evidence="1">Catalyzes the last step of tRNA splicing, the transfer of the splice junction 2'-phosphate from ligated tRNA to NAD to produce ADP-ribose 1''-2'' cyclic phosphate.</text>
</comment>
<protein>
    <recommendedName>
        <fullName evidence="2">2'-phosphotransferase</fullName>
        <ecNumber evidence="2">2.7.1.160</ecNumber>
    </recommendedName>
</protein>
<proteinExistence type="predicted"/>
<evidence type="ECO:0000256" key="2">
    <source>
        <dbReference type="ARBA" id="ARBA00012007"/>
    </source>
</evidence>
<dbReference type="SUPFAM" id="SSF56399">
    <property type="entry name" value="ADP-ribosylation"/>
    <property type="match status" value="1"/>
</dbReference>
<evidence type="ECO:0000313" key="4">
    <source>
        <dbReference type="EMBL" id="MBA0754673.1"/>
    </source>
</evidence>
<comment type="catalytic activity">
    <reaction evidence="3">
        <text>2'-phospho-[ligated tRNA] + NAD(+) = mature tRNA + ADP-alpha-D-ribose 1'',2''-cyclic phosphate + nicotinamide</text>
        <dbReference type="Rhea" id="RHEA:23324"/>
        <dbReference type="Rhea" id="RHEA-COMP:11106"/>
        <dbReference type="Rhea" id="RHEA-COMP:11107"/>
        <dbReference type="ChEBI" id="CHEBI:17154"/>
        <dbReference type="ChEBI" id="CHEBI:57540"/>
        <dbReference type="ChEBI" id="CHEBI:76596"/>
        <dbReference type="ChEBI" id="CHEBI:82883"/>
        <dbReference type="ChEBI" id="CHEBI:85027"/>
        <dbReference type="EC" id="2.7.1.160"/>
    </reaction>
</comment>
<dbReference type="Pfam" id="PF01885">
    <property type="entry name" value="PTS_2-RNA"/>
    <property type="match status" value="1"/>
</dbReference>
<dbReference type="Proteomes" id="UP000593579">
    <property type="component" value="Unassembled WGS sequence"/>
</dbReference>
<dbReference type="AlphaFoldDB" id="A0A7J9D1Q7"/>
<name>A0A7J9D1Q7_GOSGO</name>
<reference evidence="4 5" key="1">
    <citation type="journal article" date="2019" name="Genome Biol. Evol.">
        <title>Insights into the evolution of the New World diploid cottons (Gossypium, subgenus Houzingenia) based on genome sequencing.</title>
        <authorList>
            <person name="Grover C.E."/>
            <person name="Arick M.A. 2nd"/>
            <person name="Thrash A."/>
            <person name="Conover J.L."/>
            <person name="Sanders W.S."/>
            <person name="Peterson D.G."/>
            <person name="Frelichowski J.E."/>
            <person name="Scheffler J.A."/>
            <person name="Scheffler B.E."/>
            <person name="Wendel J.F."/>
        </authorList>
    </citation>
    <scope>NUCLEOTIDE SEQUENCE [LARGE SCALE GENOMIC DNA]</scope>
    <source>
        <strain evidence="4">5</strain>
        <tissue evidence="4">Leaf</tissue>
    </source>
</reference>
<sequence length="79" mass="9302">MVMAKVEDLLKLNMKTFANIPLRSLTVDNIKEVVRKDNKQRFSLFEKNRELLICTNEGHSDESFLRIYQFLHALSEFSP</sequence>
<dbReference type="EMBL" id="JABEZY010263255">
    <property type="protein sequence ID" value="MBA0754673.1"/>
    <property type="molecule type" value="Genomic_DNA"/>
</dbReference>
<dbReference type="InterPro" id="IPR002745">
    <property type="entry name" value="Ptrans_KptA/Tpt1"/>
</dbReference>
<dbReference type="Gene3D" id="1.10.10.970">
    <property type="entry name" value="RNA 2'-phosphotransferase, Tpt1/KptA family, N-terminal domain"/>
    <property type="match status" value="1"/>
</dbReference>
<evidence type="ECO:0000256" key="3">
    <source>
        <dbReference type="ARBA" id="ARBA00047949"/>
    </source>
</evidence>
<keyword evidence="5" id="KW-1185">Reference proteome</keyword>
<accession>A0A7J9D1Q7</accession>
<dbReference type="InterPro" id="IPR042080">
    <property type="entry name" value="RNA_2'-PTrans_N"/>
</dbReference>
<dbReference type="PANTHER" id="PTHR12684">
    <property type="entry name" value="PUTATIVE PHOSPHOTRANSFERASE"/>
    <property type="match status" value="1"/>
</dbReference>
<dbReference type="EC" id="2.7.1.160" evidence="2"/>
<comment type="caution">
    <text evidence="4">The sequence shown here is derived from an EMBL/GenBank/DDBJ whole genome shotgun (WGS) entry which is preliminary data.</text>
</comment>
<dbReference type="PANTHER" id="PTHR12684:SF2">
    <property type="entry name" value="TRNA 2'-PHOSPHOTRANSFERASE 1"/>
    <property type="match status" value="1"/>
</dbReference>
<gene>
    <name evidence="4" type="ORF">Gogos_020269</name>
</gene>
<dbReference type="GO" id="GO:0006388">
    <property type="term" value="P:tRNA splicing, via endonucleolytic cleavage and ligation"/>
    <property type="evidence" value="ECO:0007669"/>
    <property type="project" value="TreeGrafter"/>
</dbReference>
<dbReference type="OrthoDB" id="955264at2759"/>
<dbReference type="GO" id="GO:0000215">
    <property type="term" value="F:tRNA 2'-phosphotransferase activity"/>
    <property type="evidence" value="ECO:0007669"/>
    <property type="project" value="UniProtKB-EC"/>
</dbReference>
<organism evidence="4 5">
    <name type="scientific">Gossypium gossypioides</name>
    <name type="common">Mexican cotton</name>
    <name type="synonym">Selera gossypioides</name>
    <dbReference type="NCBI Taxonomy" id="34282"/>
    <lineage>
        <taxon>Eukaryota</taxon>
        <taxon>Viridiplantae</taxon>
        <taxon>Streptophyta</taxon>
        <taxon>Embryophyta</taxon>
        <taxon>Tracheophyta</taxon>
        <taxon>Spermatophyta</taxon>
        <taxon>Magnoliopsida</taxon>
        <taxon>eudicotyledons</taxon>
        <taxon>Gunneridae</taxon>
        <taxon>Pentapetalae</taxon>
        <taxon>rosids</taxon>
        <taxon>malvids</taxon>
        <taxon>Malvales</taxon>
        <taxon>Malvaceae</taxon>
        <taxon>Malvoideae</taxon>
        <taxon>Gossypium</taxon>
    </lineage>
</organism>
<evidence type="ECO:0000313" key="5">
    <source>
        <dbReference type="Proteomes" id="UP000593579"/>
    </source>
</evidence>